<evidence type="ECO:0000313" key="2">
    <source>
        <dbReference type="Proteomes" id="UP000503447"/>
    </source>
</evidence>
<evidence type="ECO:0000313" key="1">
    <source>
        <dbReference type="EMBL" id="QJW96385.1"/>
    </source>
</evidence>
<protein>
    <submittedName>
        <fullName evidence="1">Uncharacterized protein</fullName>
    </submittedName>
</protein>
<keyword evidence="2" id="KW-1185">Reference proteome</keyword>
<dbReference type="AlphaFoldDB" id="A0A6M5YQT2"/>
<dbReference type="EMBL" id="CP053452">
    <property type="protein sequence ID" value="QJW96385.1"/>
    <property type="molecule type" value="Genomic_DNA"/>
</dbReference>
<proteinExistence type="predicted"/>
<gene>
    <name evidence="1" type="ORF">FTUN_3942</name>
</gene>
<accession>A0A6M5YQT2</accession>
<dbReference type="Proteomes" id="UP000503447">
    <property type="component" value="Chromosome"/>
</dbReference>
<dbReference type="KEGG" id="ftj:FTUN_3942"/>
<reference evidence="2" key="1">
    <citation type="submission" date="2020-05" db="EMBL/GenBank/DDBJ databases">
        <title>Frigoriglobus tundricola gen. nov., sp. nov., a psychrotolerant cellulolytic planctomycete of the family Gemmataceae with two divergent copies of 16S rRNA gene.</title>
        <authorList>
            <person name="Kulichevskaya I.S."/>
            <person name="Ivanova A.A."/>
            <person name="Naumoff D.G."/>
            <person name="Beletsky A.V."/>
            <person name="Rijpstra W.I.C."/>
            <person name="Sinninghe Damste J.S."/>
            <person name="Mardanov A.V."/>
            <person name="Ravin N.V."/>
            <person name="Dedysh S.N."/>
        </authorList>
    </citation>
    <scope>NUCLEOTIDE SEQUENCE [LARGE SCALE GENOMIC DNA]</scope>
    <source>
        <strain evidence="2">PL17</strain>
    </source>
</reference>
<organism evidence="1 2">
    <name type="scientific">Frigoriglobus tundricola</name>
    <dbReference type="NCBI Taxonomy" id="2774151"/>
    <lineage>
        <taxon>Bacteria</taxon>
        <taxon>Pseudomonadati</taxon>
        <taxon>Planctomycetota</taxon>
        <taxon>Planctomycetia</taxon>
        <taxon>Gemmatales</taxon>
        <taxon>Gemmataceae</taxon>
        <taxon>Frigoriglobus</taxon>
    </lineage>
</organism>
<name>A0A6M5YQT2_9BACT</name>
<sequence length="90" mass="10330">MARSHNAKRPSRHIRTAEQNCCGAGASPAQAMQARRLHHKFCPLVLRSRPVAAKPLLHGRSMFRIATGRTFSRARECVDYVRTRRVRHDR</sequence>